<evidence type="ECO:0000313" key="2">
    <source>
        <dbReference type="EMBL" id="MCD5312107.1"/>
    </source>
</evidence>
<keyword evidence="1" id="KW-0472">Membrane</keyword>
<dbReference type="RefSeq" id="WP_231441988.1">
    <property type="nucleotide sequence ID" value="NZ_JAJOMB010000006.1"/>
</dbReference>
<comment type="caution">
    <text evidence="2">The sequence shown here is derived from an EMBL/GenBank/DDBJ whole genome shotgun (WGS) entry which is preliminary data.</text>
</comment>
<dbReference type="EMBL" id="JAJOMB010000006">
    <property type="protein sequence ID" value="MCD5312107.1"/>
    <property type="molecule type" value="Genomic_DNA"/>
</dbReference>
<proteinExistence type="predicted"/>
<name>A0A9X1NBD2_9ACTN</name>
<feature type="transmembrane region" description="Helical" evidence="1">
    <location>
        <begin position="74"/>
        <end position="92"/>
    </location>
</feature>
<reference evidence="2" key="1">
    <citation type="submission" date="2021-11" db="EMBL/GenBank/DDBJ databases">
        <title>Streptomyces corallinus and Kineosporia corallina sp. nov., two new coral-derived marine actinobacteria.</title>
        <authorList>
            <person name="Buangrab K."/>
            <person name="Sutthacheep M."/>
            <person name="Yeemin T."/>
            <person name="Harunari E."/>
            <person name="Igarashi Y."/>
            <person name="Sripreechasak P."/>
            <person name="Kanchanasin P."/>
            <person name="Tanasupawat S."/>
            <person name="Phongsopitanun W."/>
        </authorList>
    </citation>
    <scope>NUCLEOTIDE SEQUENCE</scope>
    <source>
        <strain evidence="2">JCM 31032</strain>
    </source>
</reference>
<sequence length="130" mass="13916">MIACPARSESSWFIPADLVVAFACFVATLLTWAAWMRWGVDLDVDYPAGRVVGLALTLALIGLPLAWLNWAGSVIVAMPPALAVSAFYDWQAQDESGLFVVGVLLVLIGSLAVTALITPFVAAAGRRQRR</sequence>
<feature type="transmembrane region" description="Helical" evidence="1">
    <location>
        <begin position="12"/>
        <end position="35"/>
    </location>
</feature>
<feature type="transmembrane region" description="Helical" evidence="1">
    <location>
        <begin position="47"/>
        <end position="67"/>
    </location>
</feature>
<evidence type="ECO:0000256" key="1">
    <source>
        <dbReference type="SAM" id="Phobius"/>
    </source>
</evidence>
<dbReference type="Proteomes" id="UP001138997">
    <property type="component" value="Unassembled WGS sequence"/>
</dbReference>
<keyword evidence="3" id="KW-1185">Reference proteome</keyword>
<feature type="transmembrane region" description="Helical" evidence="1">
    <location>
        <begin position="98"/>
        <end position="124"/>
    </location>
</feature>
<keyword evidence="1" id="KW-1133">Transmembrane helix</keyword>
<organism evidence="2 3">
    <name type="scientific">Kineosporia babensis</name>
    <dbReference type="NCBI Taxonomy" id="499548"/>
    <lineage>
        <taxon>Bacteria</taxon>
        <taxon>Bacillati</taxon>
        <taxon>Actinomycetota</taxon>
        <taxon>Actinomycetes</taxon>
        <taxon>Kineosporiales</taxon>
        <taxon>Kineosporiaceae</taxon>
        <taxon>Kineosporia</taxon>
    </lineage>
</organism>
<dbReference type="AlphaFoldDB" id="A0A9X1NBD2"/>
<protein>
    <submittedName>
        <fullName evidence="2">Uncharacterized protein</fullName>
    </submittedName>
</protein>
<evidence type="ECO:0000313" key="3">
    <source>
        <dbReference type="Proteomes" id="UP001138997"/>
    </source>
</evidence>
<gene>
    <name evidence="2" type="ORF">LR394_14445</name>
</gene>
<accession>A0A9X1NBD2</accession>
<keyword evidence="1" id="KW-0812">Transmembrane</keyword>